<protein>
    <recommendedName>
        <fullName evidence="3">SIR2-like domain-containing protein</fullName>
    </recommendedName>
</protein>
<dbReference type="EMBL" id="JXQV01000009">
    <property type="protein sequence ID" value="KIQ02983.1"/>
    <property type="molecule type" value="Genomic_DNA"/>
</dbReference>
<accession>A0A0D0K3K1</accession>
<dbReference type="Proteomes" id="UP000035017">
    <property type="component" value="Unassembled WGS sequence"/>
</dbReference>
<sequence>MAEINRSIDFAGSIDEFINRHATDPVIAKVGKLQIAYAISIAERQSLLGRSGKSGESVEWDDVKDTWIMPFTQMLFEGVRNEDVSSIGNNITLIVFNYDRCIEYFLTEAICKTFRGVDRDQALQIVENMNIIHPYGALGNLIKHPFGDDAHPTKLNSMSQSIVTWSESVTSNMVSEINHSVSTATTLVFLGFAFAPQNMDLLTIKSAVNKDRQYVETFATAYGYRDVIDSRLKKKIIDLYSDKNPKFNMDRIHIQYDMKCADFLKAHSMALVV</sequence>
<reference evidence="1 2" key="1">
    <citation type="submission" date="2014-12" db="EMBL/GenBank/DDBJ databases">
        <title>16Stimator: statistical estimation of ribosomal gene copy numbers from draft genome assemblies.</title>
        <authorList>
            <person name="Perisin M.A."/>
            <person name="Vetter M."/>
            <person name="Gilbert J.A."/>
            <person name="Bergelson J."/>
        </authorList>
    </citation>
    <scope>NUCLEOTIDE SEQUENCE [LARGE SCALE GENOMIC DNA]</scope>
    <source>
        <strain evidence="1 2">MEJ076</strain>
    </source>
</reference>
<gene>
    <name evidence="1" type="ORF">RU07_10445</name>
</gene>
<evidence type="ECO:0000313" key="1">
    <source>
        <dbReference type="EMBL" id="KIQ02983.1"/>
    </source>
</evidence>
<dbReference type="AlphaFoldDB" id="A0A0D0K3K1"/>
<evidence type="ECO:0008006" key="3">
    <source>
        <dbReference type="Google" id="ProtNLM"/>
    </source>
</evidence>
<organism evidence="1 2">
    <name type="scientific">Agrobacterium tumefaciens</name>
    <dbReference type="NCBI Taxonomy" id="358"/>
    <lineage>
        <taxon>Bacteria</taxon>
        <taxon>Pseudomonadati</taxon>
        <taxon>Pseudomonadota</taxon>
        <taxon>Alphaproteobacteria</taxon>
        <taxon>Hyphomicrobiales</taxon>
        <taxon>Rhizobiaceae</taxon>
        <taxon>Rhizobium/Agrobacterium group</taxon>
        <taxon>Agrobacterium</taxon>
        <taxon>Agrobacterium tumefaciens complex</taxon>
    </lineage>
</organism>
<comment type="caution">
    <text evidence="1">The sequence shown here is derived from an EMBL/GenBank/DDBJ whole genome shotgun (WGS) entry which is preliminary data.</text>
</comment>
<proteinExistence type="predicted"/>
<evidence type="ECO:0000313" key="2">
    <source>
        <dbReference type="Proteomes" id="UP000035017"/>
    </source>
</evidence>
<name>A0A0D0K3K1_AGRTU</name>